<gene>
    <name evidence="2" type="ORF">A1Q1_01868</name>
</gene>
<dbReference type="HOGENOM" id="CLU_037890_0_0_1"/>
<sequence length="538" mass="59663">MKLALVPLLAAIGTTAAPVHHQERREELHAARHGTLPLEMLPMLPTDALHPLERATSSAFSLIDVPCARAIVDMGLILTSRTRPLTSHIYDTDWFALSLLTQFTSPDHLLEYEPSMAPLAIPVPFPGPYPSLRDPDVPGITFSKEKGWVFHGAPDNMNFVLPMGTIGGDIYPRTITLTNQHHEQEDTSLNKMIWGGLPITKTELDAVEQAVDDNLKDLNNLEPGRLQQRITDFEAKRAKACVGVLMRILHEEELAADDPADLYLNLAQAPKWEPLTQALYRTSNLVSDIDPLSHISVAALYALSLLELHPWINSPILVNSDPAFAVIAPLQRQLWGSLAEACLTHAQSLLGPDEDAAARWAKHALRVSQICLSDRYITRDRLFSAFQGALSPPALLRIHQLTKVMSLAQIVSVPPTERRVWATEACTPAQAEAKLRDGQSLMRIAWSSLYLLAEFGTDWDRKSDRAHDNCLTSHTCGTYDRFVNFMQDEFAQKQVHGVGHMAIYYDPTPCGLKNGLPHYCCERGGCGVKPKELCIVTP</sequence>
<dbReference type="EMBL" id="ALBS01000180">
    <property type="protein sequence ID" value="EJT49037.1"/>
    <property type="molecule type" value="Genomic_DNA"/>
</dbReference>
<name>J6F1L0_TRIAS</name>
<dbReference type="GeneID" id="25985382"/>
<evidence type="ECO:0000313" key="2">
    <source>
        <dbReference type="EMBL" id="EJT49037.1"/>
    </source>
</evidence>
<dbReference type="AlphaFoldDB" id="J6F1L0"/>
<evidence type="ECO:0000256" key="1">
    <source>
        <dbReference type="SAM" id="SignalP"/>
    </source>
</evidence>
<feature type="chain" id="PRO_5003787508" evidence="1">
    <location>
        <begin position="17"/>
        <end position="538"/>
    </location>
</feature>
<organism evidence="2 3">
    <name type="scientific">Trichosporon asahii var. asahii (strain ATCC 90039 / CBS 2479 / JCM 2466 / KCTC 7840 / NBRC 103889/ NCYC 2677 / UAMH 7654)</name>
    <name type="common">Yeast</name>
    <dbReference type="NCBI Taxonomy" id="1186058"/>
    <lineage>
        <taxon>Eukaryota</taxon>
        <taxon>Fungi</taxon>
        <taxon>Dikarya</taxon>
        <taxon>Basidiomycota</taxon>
        <taxon>Agaricomycotina</taxon>
        <taxon>Tremellomycetes</taxon>
        <taxon>Trichosporonales</taxon>
        <taxon>Trichosporonaceae</taxon>
        <taxon>Trichosporon</taxon>
    </lineage>
</organism>
<reference evidence="2 3" key="1">
    <citation type="journal article" date="2012" name="Eukaryot. Cell">
        <title>Draft genome sequence of CBS 2479, the standard type strain of Trichosporon asahii.</title>
        <authorList>
            <person name="Yang R.Y."/>
            <person name="Li H.T."/>
            <person name="Zhu H."/>
            <person name="Zhou G.P."/>
            <person name="Wang M."/>
            <person name="Wang L."/>
        </authorList>
    </citation>
    <scope>NUCLEOTIDE SEQUENCE [LARGE SCALE GENOMIC DNA]</scope>
    <source>
        <strain evidence="3">ATCC 90039 / CBS 2479 / JCM 2466 / KCTC 7840 / NCYC 2677 / UAMH 7654</strain>
    </source>
</reference>
<accession>J6F1L0</accession>
<keyword evidence="1" id="KW-0732">Signal</keyword>
<evidence type="ECO:0000313" key="3">
    <source>
        <dbReference type="Proteomes" id="UP000002748"/>
    </source>
</evidence>
<comment type="caution">
    <text evidence="2">The sequence shown here is derived from an EMBL/GenBank/DDBJ whole genome shotgun (WGS) entry which is preliminary data.</text>
</comment>
<dbReference type="Proteomes" id="UP000002748">
    <property type="component" value="Unassembled WGS sequence"/>
</dbReference>
<dbReference type="RefSeq" id="XP_014180351.1">
    <property type="nucleotide sequence ID" value="XM_014324876.1"/>
</dbReference>
<protein>
    <submittedName>
        <fullName evidence="2">Uncharacterized protein</fullName>
    </submittedName>
</protein>
<dbReference type="KEGG" id="tasa:A1Q1_01868"/>
<feature type="signal peptide" evidence="1">
    <location>
        <begin position="1"/>
        <end position="16"/>
    </location>
</feature>
<dbReference type="VEuPathDB" id="FungiDB:A1Q1_01868"/>
<proteinExistence type="predicted"/>